<proteinExistence type="predicted"/>
<evidence type="ECO:0000313" key="1">
    <source>
        <dbReference type="EMBL" id="PJF35161.1"/>
    </source>
</evidence>
<comment type="caution">
    <text evidence="1">The sequence shown here is derived from an EMBL/GenBank/DDBJ whole genome shotgun (WGS) entry which is preliminary data.</text>
</comment>
<protein>
    <submittedName>
        <fullName evidence="1">Uncharacterized protein</fullName>
    </submittedName>
</protein>
<dbReference type="AlphaFoldDB" id="A0A2M8PC89"/>
<dbReference type="EMBL" id="PGTM01000198">
    <property type="protein sequence ID" value="PJF35161.1"/>
    <property type="molecule type" value="Genomic_DNA"/>
</dbReference>
<sequence>MTNHSSSPSAAAEALIAQLRKKLRNLATEFANGDINREQFQTLYERYQSQINLAALAADELAARPVGNTDETIAIRRNLEGKALAMAVYHYRSQRFIEQVGNFEVPYAAIRDILHDIAERAAVDEPLEPQTHPYGERYLLFVAGKYTVSIMVFSHEPVVRQIATVQNMHADFEVANAAVLQRAQVTGDLAVPFFALVMRSLRKRM</sequence>
<evidence type="ECO:0000313" key="2">
    <source>
        <dbReference type="Proteomes" id="UP000229681"/>
    </source>
</evidence>
<name>A0A2M8PC89_9CHLR</name>
<organism evidence="1 2">
    <name type="scientific">Candidatus Thermofonsia Clade 1 bacterium</name>
    <dbReference type="NCBI Taxonomy" id="2364210"/>
    <lineage>
        <taxon>Bacteria</taxon>
        <taxon>Bacillati</taxon>
        <taxon>Chloroflexota</taxon>
        <taxon>Candidatus Thermofontia</taxon>
        <taxon>Candidatus Thermofonsia Clade 1</taxon>
    </lineage>
</organism>
<dbReference type="Proteomes" id="UP000229681">
    <property type="component" value="Unassembled WGS sequence"/>
</dbReference>
<reference evidence="1 2" key="1">
    <citation type="submission" date="2017-11" db="EMBL/GenBank/DDBJ databases">
        <title>Evolution of Phototrophy in the Chloroflexi Phylum Driven by Horizontal Gene Transfer.</title>
        <authorList>
            <person name="Ward L.M."/>
            <person name="Hemp J."/>
            <person name="Shih P.M."/>
            <person name="Mcglynn S.E."/>
            <person name="Fischer W."/>
        </authorList>
    </citation>
    <scope>NUCLEOTIDE SEQUENCE [LARGE SCALE GENOMIC DNA]</scope>
    <source>
        <strain evidence="1">JP3_13</strain>
    </source>
</reference>
<gene>
    <name evidence="1" type="ORF">CUN49_11985</name>
</gene>
<accession>A0A2M8PC89</accession>